<reference evidence="2 3" key="1">
    <citation type="submission" date="2022-12" db="EMBL/GenBank/DDBJ databases">
        <title>Draft genome sequence of Paenibacillus sp. dW9.</title>
        <authorList>
            <person name="Choi E.-W."/>
            <person name="Kim D.-U."/>
        </authorList>
    </citation>
    <scope>NUCLEOTIDE SEQUENCE [LARGE SCALE GENOMIC DNA]</scope>
    <source>
        <strain evidence="3">dW9</strain>
    </source>
</reference>
<dbReference type="SUPFAM" id="SSF51445">
    <property type="entry name" value="(Trans)glycosidases"/>
    <property type="match status" value="1"/>
</dbReference>
<dbReference type="EMBL" id="JAQAGZ010000020">
    <property type="protein sequence ID" value="MCZ8515942.1"/>
    <property type="molecule type" value="Genomic_DNA"/>
</dbReference>
<feature type="signal peptide" evidence="1">
    <location>
        <begin position="1"/>
        <end position="29"/>
    </location>
</feature>
<accession>A0ABT4QGG5</accession>
<comment type="caution">
    <text evidence="2">The sequence shown here is derived from an EMBL/GenBank/DDBJ whole genome shotgun (WGS) entry which is preliminary data.</text>
</comment>
<sequence>MKRRLIPALIICILAACLCTLSNPSQVRATWVWNSDLISKDPEQLLAFARNNRVNLIFLQINPKLSFGEYRAFIEKASLSGIRIHALDGDPSWARKENQHKIAELVAWVRAYNESASGLQKIKGIHLDMEPYNEPGWNTNQKQSMIDGWLSSMDYFTSLTKGLKDVEAGADLPFWLDEVPVSPAKNATPMNSWMLERLDYVTIMAYRDQALSRGGIVDVVKHELETASRLNKKVIVGIETNPVKPGYTTFYDKGMSYVKEQMQLTERTLAVYPSYRGIAIHDFEGWKQLASASISPLGQGQ</sequence>
<dbReference type="Proteomes" id="UP001527882">
    <property type="component" value="Unassembled WGS sequence"/>
</dbReference>
<feature type="chain" id="PRO_5046980166" description="Amidase" evidence="1">
    <location>
        <begin position="30"/>
        <end position="301"/>
    </location>
</feature>
<keyword evidence="3" id="KW-1185">Reference proteome</keyword>
<dbReference type="Gene3D" id="3.20.20.80">
    <property type="entry name" value="Glycosidases"/>
    <property type="match status" value="1"/>
</dbReference>
<keyword evidence="1" id="KW-0732">Signal</keyword>
<gene>
    <name evidence="2" type="ORF">O9H85_26790</name>
</gene>
<evidence type="ECO:0000256" key="1">
    <source>
        <dbReference type="SAM" id="SignalP"/>
    </source>
</evidence>
<evidence type="ECO:0000313" key="3">
    <source>
        <dbReference type="Proteomes" id="UP001527882"/>
    </source>
</evidence>
<name>A0ABT4QGG5_9BACL</name>
<evidence type="ECO:0008006" key="4">
    <source>
        <dbReference type="Google" id="ProtNLM"/>
    </source>
</evidence>
<proteinExistence type="predicted"/>
<dbReference type="PROSITE" id="PS51257">
    <property type="entry name" value="PROKAR_LIPOPROTEIN"/>
    <property type="match status" value="1"/>
</dbReference>
<evidence type="ECO:0000313" key="2">
    <source>
        <dbReference type="EMBL" id="MCZ8515942.1"/>
    </source>
</evidence>
<organism evidence="2 3">
    <name type="scientific">Paenibacillus gyeongsangnamensis</name>
    <dbReference type="NCBI Taxonomy" id="3388067"/>
    <lineage>
        <taxon>Bacteria</taxon>
        <taxon>Bacillati</taxon>
        <taxon>Bacillota</taxon>
        <taxon>Bacilli</taxon>
        <taxon>Bacillales</taxon>
        <taxon>Paenibacillaceae</taxon>
        <taxon>Paenibacillus</taxon>
    </lineage>
</organism>
<protein>
    <recommendedName>
        <fullName evidence="4">Amidase</fullName>
    </recommendedName>
</protein>
<dbReference type="InterPro" id="IPR017853">
    <property type="entry name" value="GH"/>
</dbReference>